<evidence type="ECO:0000313" key="1">
    <source>
        <dbReference type="EMBL" id="TGY77717.1"/>
    </source>
</evidence>
<sequence length="291" mass="30543">MRFKNLILSTLAVAAIFFIGCSMSSGSSIHSDNSKEAKVKKSVKIGSFNKIEASSGIRVIFTQGKESGVARISTTPSAQKYLKVYVNKGKLIARYEGKGNMNISGQTTVSVIAPDLKDIELSSAARFQANGNLDIRNLEIDLSSAAKATFNNITATEIEIDTSSSSSVSIEKANVNTFEADASSASKITVSKIVATKLELDASSAAKINVGYFNGTTLSTESSSGASVNASGITARNVYSEASSGGSITLKGSCEYLKKSSNSGGRINASQLHSDSRNQHTSGKQTPVRNP</sequence>
<gene>
    <name evidence="1" type="ORF">E5331_13505</name>
</gene>
<protein>
    <submittedName>
        <fullName evidence="1">Uncharacterized protein</fullName>
    </submittedName>
</protein>
<dbReference type="Proteomes" id="UP000306319">
    <property type="component" value="Unassembled WGS sequence"/>
</dbReference>
<keyword evidence="2" id="KW-1185">Reference proteome</keyword>
<proteinExistence type="predicted"/>
<evidence type="ECO:0000313" key="2">
    <source>
        <dbReference type="Proteomes" id="UP000306319"/>
    </source>
</evidence>
<reference evidence="1" key="1">
    <citation type="submission" date="2019-04" db="EMBL/GenBank/DDBJ databases">
        <title>Microbes associate with the intestines of laboratory mice.</title>
        <authorList>
            <person name="Navarre W."/>
            <person name="Wong E."/>
            <person name="Huang K."/>
            <person name="Tropini C."/>
            <person name="Ng K."/>
            <person name="Yu B."/>
        </authorList>
    </citation>
    <scope>NUCLEOTIDE SEQUENCE</scope>
    <source>
        <strain evidence="1">NM04_E33</strain>
    </source>
</reference>
<accession>A0AC61RCK0</accession>
<name>A0AC61RCK0_9BACT</name>
<comment type="caution">
    <text evidence="1">The sequence shown here is derived from an EMBL/GenBank/DDBJ whole genome shotgun (WGS) entry which is preliminary data.</text>
</comment>
<dbReference type="EMBL" id="SRYB01000021">
    <property type="protein sequence ID" value="TGY77717.1"/>
    <property type="molecule type" value="Genomic_DNA"/>
</dbReference>
<organism evidence="1 2">
    <name type="scientific">Lepagella muris</name>
    <dbReference type="NCBI Taxonomy" id="3032870"/>
    <lineage>
        <taxon>Bacteria</taxon>
        <taxon>Pseudomonadati</taxon>
        <taxon>Bacteroidota</taxon>
        <taxon>Bacteroidia</taxon>
        <taxon>Bacteroidales</taxon>
        <taxon>Muribaculaceae</taxon>
        <taxon>Lepagella</taxon>
    </lineage>
</organism>